<evidence type="ECO:0000313" key="2">
    <source>
        <dbReference type="EMBL" id="KKN66860.1"/>
    </source>
</evidence>
<dbReference type="AlphaFoldDB" id="A0A0F9SDC7"/>
<reference evidence="2" key="1">
    <citation type="journal article" date="2015" name="Nature">
        <title>Complex archaea that bridge the gap between prokaryotes and eukaryotes.</title>
        <authorList>
            <person name="Spang A."/>
            <person name="Saw J.H."/>
            <person name="Jorgensen S.L."/>
            <person name="Zaremba-Niedzwiedzka K."/>
            <person name="Martijn J."/>
            <person name="Lind A.E."/>
            <person name="van Eijk R."/>
            <person name="Schleper C."/>
            <person name="Guy L."/>
            <person name="Ettema T.J."/>
        </authorList>
    </citation>
    <scope>NUCLEOTIDE SEQUENCE</scope>
</reference>
<feature type="domain" description="Glucosyltransferase 3-like C-terminal" evidence="1">
    <location>
        <begin position="241"/>
        <end position="317"/>
    </location>
</feature>
<name>A0A0F9SDC7_9ZZZZ</name>
<evidence type="ECO:0000259" key="1">
    <source>
        <dbReference type="Pfam" id="PF26337"/>
    </source>
</evidence>
<dbReference type="EMBL" id="LAZR01000488">
    <property type="protein sequence ID" value="KKN66860.1"/>
    <property type="molecule type" value="Genomic_DNA"/>
</dbReference>
<dbReference type="Pfam" id="PF26337">
    <property type="entry name" value="Gtf3_C"/>
    <property type="match status" value="1"/>
</dbReference>
<sequence length="353" mass="40918">MRITKVAGHACIRVHKMGIPLMDRGHDVRLIAKKEVPFVEWYKTFTYTFGVNNYIDAIEMHSGVTDVFHVHNEPSWFVTAIKEQCNVPVVLDVHDSFLARTTPEEEDAQRKEGLDTFRVSVEERNNFQLADALVFPSQKFANIILNEFKIDKPYIVLPSYVPRQFYQYHGKSWLGGLVYEGRCDIQSDIDKTARMRGFQYAVYEDFAKHANDLGMDFHIYATRTDQPFMDIYDDIAFVHAALPFEEMLAHVARHDWGLLGNIMKTAEWDVAMPNKLFEYIAAGVPIVAINARDCGEFVEEHGIGIRVESLKELTNRWGEHKICREKLLKIRQQFTMERHIDKLEGLYHKVAKC</sequence>
<dbReference type="SUPFAM" id="SSF53756">
    <property type="entry name" value="UDP-Glycosyltransferase/glycogen phosphorylase"/>
    <property type="match status" value="1"/>
</dbReference>
<dbReference type="Gene3D" id="3.40.50.2000">
    <property type="entry name" value="Glycogen Phosphorylase B"/>
    <property type="match status" value="2"/>
</dbReference>
<proteinExistence type="predicted"/>
<gene>
    <name evidence="2" type="ORF">LCGC14_0467280</name>
</gene>
<protein>
    <recommendedName>
        <fullName evidence="1">Glucosyltransferase 3-like C-terminal domain-containing protein</fullName>
    </recommendedName>
</protein>
<organism evidence="2">
    <name type="scientific">marine sediment metagenome</name>
    <dbReference type="NCBI Taxonomy" id="412755"/>
    <lineage>
        <taxon>unclassified sequences</taxon>
        <taxon>metagenomes</taxon>
        <taxon>ecological metagenomes</taxon>
    </lineage>
</organism>
<comment type="caution">
    <text evidence="2">The sequence shown here is derived from an EMBL/GenBank/DDBJ whole genome shotgun (WGS) entry which is preliminary data.</text>
</comment>
<dbReference type="InterPro" id="IPR058592">
    <property type="entry name" value="Gtf3_C"/>
</dbReference>
<accession>A0A0F9SDC7</accession>